<accession>A0ABP9VFI3</accession>
<keyword evidence="2" id="KW-1185">Reference proteome</keyword>
<organism evidence="1 2">
    <name type="scientific">Deinococcus xinjiangensis</name>
    <dbReference type="NCBI Taxonomy" id="457454"/>
    <lineage>
        <taxon>Bacteria</taxon>
        <taxon>Thermotogati</taxon>
        <taxon>Deinococcota</taxon>
        <taxon>Deinococci</taxon>
        <taxon>Deinococcales</taxon>
        <taxon>Deinococcaceae</taxon>
        <taxon>Deinococcus</taxon>
    </lineage>
</organism>
<protein>
    <submittedName>
        <fullName evidence="1">Uncharacterized protein</fullName>
    </submittedName>
</protein>
<gene>
    <name evidence="1" type="ORF">Dxin01_03260</name>
</gene>
<evidence type="ECO:0000313" key="1">
    <source>
        <dbReference type="EMBL" id="GAA5503501.1"/>
    </source>
</evidence>
<dbReference type="EMBL" id="BAABRN010000052">
    <property type="protein sequence ID" value="GAA5503501.1"/>
    <property type="molecule type" value="Genomic_DNA"/>
</dbReference>
<proteinExistence type="predicted"/>
<sequence length="117" mass="12980">MLGLLLSFAYAEAGSLAGPPLPPPYEVQDLPACGQDQLVLASFVNADQQAGTLLMRRNSAGKTLWKTYLGGKFGFEEKFDCTKTVELRHIEAGRPYWYVFNPKNGKFLERAIITIPN</sequence>
<name>A0ABP9VFI3_9DEIO</name>
<comment type="caution">
    <text evidence="1">The sequence shown here is derived from an EMBL/GenBank/DDBJ whole genome shotgun (WGS) entry which is preliminary data.</text>
</comment>
<reference evidence="1 2" key="1">
    <citation type="submission" date="2024-02" db="EMBL/GenBank/DDBJ databases">
        <title>Deinococcus xinjiangensis NBRC 107630.</title>
        <authorList>
            <person name="Ichikawa N."/>
            <person name="Katano-Makiyama Y."/>
            <person name="Hidaka K."/>
        </authorList>
    </citation>
    <scope>NUCLEOTIDE SEQUENCE [LARGE SCALE GENOMIC DNA]</scope>
    <source>
        <strain evidence="1 2">NBRC 107630</strain>
    </source>
</reference>
<dbReference type="Proteomes" id="UP001458946">
    <property type="component" value="Unassembled WGS sequence"/>
</dbReference>
<evidence type="ECO:0000313" key="2">
    <source>
        <dbReference type="Proteomes" id="UP001458946"/>
    </source>
</evidence>